<reference evidence="2 3" key="1">
    <citation type="submission" date="2019-03" db="EMBL/GenBank/DDBJ databases">
        <authorList>
            <person name="Kim H."/>
            <person name="Yu S.-M."/>
        </authorList>
    </citation>
    <scope>NUCLEOTIDE SEQUENCE [LARGE SCALE GENOMIC DNA]</scope>
    <source>
        <strain evidence="2 3">NBC122</strain>
    </source>
</reference>
<protein>
    <recommendedName>
        <fullName evidence="4">DUF2911 domain-containing protein</fullName>
    </recommendedName>
</protein>
<name>A0A4P6ZBN4_9FLAO</name>
<keyword evidence="1" id="KW-0732">Signal</keyword>
<keyword evidence="3" id="KW-1185">Reference proteome</keyword>
<accession>A0A4P6ZBN4</accession>
<dbReference type="EMBL" id="CP037954">
    <property type="protein sequence ID" value="QBO56866.1"/>
    <property type="molecule type" value="Genomic_DNA"/>
</dbReference>
<dbReference type="RefSeq" id="WP_133438413.1">
    <property type="nucleotide sequence ID" value="NZ_CP037954.1"/>
</dbReference>
<evidence type="ECO:0000313" key="3">
    <source>
        <dbReference type="Proteomes" id="UP000294419"/>
    </source>
</evidence>
<proteinExistence type="predicted"/>
<evidence type="ECO:0000313" key="2">
    <source>
        <dbReference type="EMBL" id="QBO56866.1"/>
    </source>
</evidence>
<evidence type="ECO:0008006" key="4">
    <source>
        <dbReference type="Google" id="ProtNLM"/>
    </source>
</evidence>
<dbReference type="AlphaFoldDB" id="A0A4P6ZBN4"/>
<dbReference type="OrthoDB" id="187854at2"/>
<organism evidence="2 3">
    <name type="scientific">Chryseobacterium salivictor</name>
    <dbReference type="NCBI Taxonomy" id="2547600"/>
    <lineage>
        <taxon>Bacteria</taxon>
        <taxon>Pseudomonadati</taxon>
        <taxon>Bacteroidota</taxon>
        <taxon>Flavobacteriia</taxon>
        <taxon>Flavobacteriales</taxon>
        <taxon>Weeksellaceae</taxon>
        <taxon>Chryseobacterium group</taxon>
        <taxon>Chryseobacterium</taxon>
    </lineage>
</organism>
<dbReference type="KEGG" id="csal:NBC122_00005"/>
<dbReference type="Proteomes" id="UP000294419">
    <property type="component" value="Chromosome"/>
</dbReference>
<gene>
    <name evidence="2" type="ORF">NBC122_00005</name>
</gene>
<dbReference type="InterPro" id="IPR021314">
    <property type="entry name" value="DUF2911"/>
</dbReference>
<feature type="chain" id="PRO_5020724111" description="DUF2911 domain-containing protein" evidence="1">
    <location>
        <begin position="25"/>
        <end position="199"/>
    </location>
</feature>
<dbReference type="Pfam" id="PF11138">
    <property type="entry name" value="DUF2911"/>
    <property type="match status" value="1"/>
</dbReference>
<sequence>MKKLFVTVFLSLSFLGFSQFSIPAASPSQKVVQQFSMTKISIDYSRPGVKGRKVFGELVPYGKVWRAGANSATKITFEQNVNFGGKDVMAGTYGLFIIPTEKEWKVILNKDSQQWGAYSFDEKQNVVEVTVPARKLSDKQEWFEISLMPVDIHSVDLVFKWDMVKAVVPVKEAKPETVAKIIDKLTEIKQIEKEAAAKK</sequence>
<evidence type="ECO:0000256" key="1">
    <source>
        <dbReference type="SAM" id="SignalP"/>
    </source>
</evidence>
<feature type="signal peptide" evidence="1">
    <location>
        <begin position="1"/>
        <end position="24"/>
    </location>
</feature>